<dbReference type="InterPro" id="IPR007199">
    <property type="entry name" value="Rep_factor-A_N"/>
</dbReference>
<dbReference type="FunFam" id="2.40.50.140:FF:000117">
    <property type="entry name" value="Replication protein A subunit"/>
    <property type="match status" value="1"/>
</dbReference>
<dbReference type="PROSITE" id="PS50158">
    <property type="entry name" value="ZF_CCHC"/>
    <property type="match status" value="2"/>
</dbReference>
<evidence type="ECO:0000256" key="13">
    <source>
        <dbReference type="RuleBase" id="RU364130"/>
    </source>
</evidence>
<dbReference type="CDD" id="cd04475">
    <property type="entry name" value="RPA1_DBD_B"/>
    <property type="match status" value="1"/>
</dbReference>
<evidence type="ECO:0000256" key="3">
    <source>
        <dbReference type="ARBA" id="ARBA00022705"/>
    </source>
</evidence>
<dbReference type="PANTHER" id="PTHR23273">
    <property type="entry name" value="REPLICATION FACTOR A 1, RFA1"/>
    <property type="match status" value="1"/>
</dbReference>
<dbReference type="GO" id="GO:0007140">
    <property type="term" value="P:male meiotic nuclear division"/>
    <property type="evidence" value="ECO:0007669"/>
    <property type="project" value="UniProtKB-ARBA"/>
</dbReference>
<feature type="domain" description="CCHC-type" evidence="15">
    <location>
        <begin position="864"/>
        <end position="879"/>
    </location>
</feature>
<evidence type="ECO:0000256" key="12">
    <source>
        <dbReference type="PROSITE-ProRule" id="PRU00047"/>
    </source>
</evidence>
<dbReference type="Pfam" id="PF01336">
    <property type="entry name" value="tRNA_anti-codon"/>
    <property type="match status" value="1"/>
</dbReference>
<dbReference type="FunFam" id="2.40.50.140:FF:000090">
    <property type="entry name" value="Replication protein A subunit"/>
    <property type="match status" value="1"/>
</dbReference>
<dbReference type="GO" id="GO:0005662">
    <property type="term" value="C:DNA replication factor A complex"/>
    <property type="evidence" value="ECO:0007669"/>
    <property type="project" value="TreeGrafter"/>
</dbReference>
<keyword evidence="3 13" id="KW-0235">DNA replication</keyword>
<keyword evidence="5" id="KW-0227">DNA damage</keyword>
<dbReference type="InterPro" id="IPR036875">
    <property type="entry name" value="Znf_CCHC_sf"/>
</dbReference>
<keyword evidence="17" id="KW-1185">Reference proteome</keyword>
<dbReference type="GO" id="GO:0043047">
    <property type="term" value="F:single-stranded telomeric DNA binding"/>
    <property type="evidence" value="ECO:0007669"/>
    <property type="project" value="TreeGrafter"/>
</dbReference>
<protein>
    <recommendedName>
        <fullName evidence="13">Replication protein A subunit</fullName>
    </recommendedName>
</protein>
<dbReference type="GO" id="GO:0003684">
    <property type="term" value="F:damaged DNA binding"/>
    <property type="evidence" value="ECO:0007669"/>
    <property type="project" value="TreeGrafter"/>
</dbReference>
<dbReference type="InterPro" id="IPR004365">
    <property type="entry name" value="NA-bd_OB_tRNA"/>
</dbReference>
<dbReference type="CDD" id="cd04474">
    <property type="entry name" value="RPA1_DBD_A"/>
    <property type="match status" value="1"/>
</dbReference>
<comment type="subunit">
    <text evidence="13">Heterotrimer of RPA1, RPA2 and RPA3 (canonical replication protein A complex).</text>
</comment>
<dbReference type="Pfam" id="PF08646">
    <property type="entry name" value="Rep_fac-A_C"/>
    <property type="match status" value="1"/>
</dbReference>
<evidence type="ECO:0000256" key="4">
    <source>
        <dbReference type="ARBA" id="ARBA00022723"/>
    </source>
</evidence>
<evidence type="ECO:0000256" key="5">
    <source>
        <dbReference type="ARBA" id="ARBA00022763"/>
    </source>
</evidence>
<dbReference type="Proteomes" id="UP000822688">
    <property type="component" value="Chromosome 12"/>
</dbReference>
<dbReference type="CDD" id="cd04477">
    <property type="entry name" value="RPA1N"/>
    <property type="match status" value="1"/>
</dbReference>
<organism evidence="16 17">
    <name type="scientific">Ceratodon purpureus</name>
    <name type="common">Fire moss</name>
    <name type="synonym">Dicranum purpureum</name>
    <dbReference type="NCBI Taxonomy" id="3225"/>
    <lineage>
        <taxon>Eukaryota</taxon>
        <taxon>Viridiplantae</taxon>
        <taxon>Streptophyta</taxon>
        <taxon>Embryophyta</taxon>
        <taxon>Bryophyta</taxon>
        <taxon>Bryophytina</taxon>
        <taxon>Bryopsida</taxon>
        <taxon>Dicranidae</taxon>
        <taxon>Pseudoditrichales</taxon>
        <taxon>Ditrichaceae</taxon>
        <taxon>Ceratodon</taxon>
    </lineage>
</organism>
<evidence type="ECO:0000313" key="17">
    <source>
        <dbReference type="Proteomes" id="UP000822688"/>
    </source>
</evidence>
<dbReference type="GO" id="GO:0007004">
    <property type="term" value="P:telomere maintenance via telomerase"/>
    <property type="evidence" value="ECO:0007669"/>
    <property type="project" value="TreeGrafter"/>
</dbReference>
<dbReference type="SUPFAM" id="SSF57756">
    <property type="entry name" value="Retrovirus zinc finger-like domains"/>
    <property type="match status" value="2"/>
</dbReference>
<evidence type="ECO:0000256" key="2">
    <source>
        <dbReference type="ARBA" id="ARBA00005690"/>
    </source>
</evidence>
<feature type="domain" description="CCHC-type" evidence="15">
    <location>
        <begin position="786"/>
        <end position="801"/>
    </location>
</feature>
<evidence type="ECO:0000256" key="8">
    <source>
        <dbReference type="ARBA" id="ARBA00023125"/>
    </source>
</evidence>
<feature type="compositionally biased region" description="Gly residues" evidence="14">
    <location>
        <begin position="217"/>
        <end position="227"/>
    </location>
</feature>
<dbReference type="PANTHER" id="PTHR23273:SF4">
    <property type="entry name" value="REPLICATION PROTEIN A OB DOMAIN-CONTAINING PROTEIN"/>
    <property type="match status" value="1"/>
</dbReference>
<evidence type="ECO:0000256" key="10">
    <source>
        <dbReference type="ARBA" id="ARBA00023204"/>
    </source>
</evidence>
<dbReference type="EMBL" id="CM026433">
    <property type="protein sequence ID" value="KAG0554315.1"/>
    <property type="molecule type" value="Genomic_DNA"/>
</dbReference>
<keyword evidence="4 13" id="KW-0479">Metal-binding</keyword>
<dbReference type="Pfam" id="PF04057">
    <property type="entry name" value="Rep-A_N"/>
    <property type="match status" value="1"/>
</dbReference>
<dbReference type="GO" id="GO:0008270">
    <property type="term" value="F:zinc ion binding"/>
    <property type="evidence" value="ECO:0007669"/>
    <property type="project" value="UniProtKB-KW"/>
</dbReference>
<keyword evidence="6 12" id="KW-0863">Zinc-finger</keyword>
<dbReference type="GO" id="GO:0000724">
    <property type="term" value="P:double-strand break repair via homologous recombination"/>
    <property type="evidence" value="ECO:0007669"/>
    <property type="project" value="TreeGrafter"/>
</dbReference>
<evidence type="ECO:0000256" key="6">
    <source>
        <dbReference type="ARBA" id="ARBA00022771"/>
    </source>
</evidence>
<dbReference type="Pfam" id="PF16900">
    <property type="entry name" value="REPA_OB_2"/>
    <property type="match status" value="1"/>
</dbReference>
<dbReference type="InterPro" id="IPR047192">
    <property type="entry name" value="Euk_RPA1_DBD_C"/>
</dbReference>
<keyword evidence="9" id="KW-0233">DNA recombination</keyword>
<keyword evidence="11 13" id="KW-0539">Nucleus</keyword>
<evidence type="ECO:0000256" key="11">
    <source>
        <dbReference type="ARBA" id="ARBA00023242"/>
    </source>
</evidence>
<evidence type="ECO:0000256" key="9">
    <source>
        <dbReference type="ARBA" id="ARBA00023172"/>
    </source>
</evidence>
<sequence length="920" mass="95759">MALMLTSNAIVALNNGDVELRPVLQIVDIRQIGNAQTTTERFRLVLSDGVHLQQAMLATQLNEKVKNNLAVKGSIVQLLEYICNTVQNRKIIIVLNMEIVESNAEIIGDPKHLTAGGEQQSSLPGPGPGPGTGTGSLQQPQASARVSAPPPITDTANNNGSGFRSAGGGLGQTLGAGPDKGAGGFNMGQAPASSAYNPYSSAGVGVKPEPGVQKGPTGNGAGTGYGQQGQQQNTFGRPMAAYQPAPVYGNRGPIVKNEAPARIIPIAALNPYQGRWTIKARITSKSDVRRFHNAKGEGKVCSFDMLDADGGEIRATCFNNVVDQFYDRVEVGKVYLISKGSLKAAQKNYNHLKNDWEIFLENQTTIEPCYDEDASIPQQVFDFKPISEVEALENNALIDIVGVVISINPTTTILRKNGIETQKRSLQLKDQSGKSVELTMWGAFCNKEGEELQTLCDSGQNPVVAVKAARVSDFSGKSVGTISSTQLVINPDHPRAREVREWFDRGGRDSVAVSLSREGGGGRVDQRKTVASIKDEGLGRGDKPDWVTVRATVFYIKPENFCYPACPLEVNGKQCMKKVTNNGDGTWRCDRCDRSVPDCDYRYLLSIQVQDHSGPTWITCFQEGGEELMQHKAKDLFLWSQDEPQRFSEAIQKLTFTKHIFKLKIKEETYQDEQRVKSTLVKVDRIDWVSESKLMLGWIRNLNSGEPEYGAASTKSAAGVYPSATPAYGGSGYTSTAKPADEPVSNYGGTTGGYGGGYGGSGSAYGGSAGAGSYGGGAAGGNSTECYKCKQEGHFARDCPNAGGGQGASGYGGGGGGGGYGGGYGGGSSGGGYGGGGGSYGGGGGGGGFGGGGAGGGGGGSGNCYKCGQGGHFARDCPNQAGGGGRAGSAGGGYGGRSSGGGGYGGGYGGGRGSGYGGGY</sequence>
<dbReference type="InterPro" id="IPR031657">
    <property type="entry name" value="REPA_OB_2"/>
</dbReference>
<reference evidence="16" key="1">
    <citation type="submission" date="2020-06" db="EMBL/GenBank/DDBJ databases">
        <title>WGS assembly of Ceratodon purpureus strain R40.</title>
        <authorList>
            <person name="Carey S.B."/>
            <person name="Jenkins J."/>
            <person name="Shu S."/>
            <person name="Lovell J.T."/>
            <person name="Sreedasyam A."/>
            <person name="Maumus F."/>
            <person name="Tiley G.P."/>
            <person name="Fernandez-Pozo N."/>
            <person name="Barry K."/>
            <person name="Chen C."/>
            <person name="Wang M."/>
            <person name="Lipzen A."/>
            <person name="Daum C."/>
            <person name="Saski C.A."/>
            <person name="Payton A.C."/>
            <person name="Mcbreen J.C."/>
            <person name="Conrad R.E."/>
            <person name="Kollar L.M."/>
            <person name="Olsson S."/>
            <person name="Huttunen S."/>
            <person name="Landis J.B."/>
            <person name="Wickett N.J."/>
            <person name="Johnson M.G."/>
            <person name="Rensing S.A."/>
            <person name="Grimwood J."/>
            <person name="Schmutz J."/>
            <person name="Mcdaniel S.F."/>
        </authorList>
    </citation>
    <scope>NUCLEOTIDE SEQUENCE</scope>
    <source>
        <strain evidence="16">R40</strain>
    </source>
</reference>
<keyword evidence="10" id="KW-0234">DNA repair</keyword>
<proteinExistence type="inferred from homology"/>
<evidence type="ECO:0000313" key="16">
    <source>
        <dbReference type="EMBL" id="KAG0554315.1"/>
    </source>
</evidence>
<dbReference type="InterPro" id="IPR004591">
    <property type="entry name" value="Rfa1"/>
</dbReference>
<evidence type="ECO:0000256" key="1">
    <source>
        <dbReference type="ARBA" id="ARBA00004123"/>
    </source>
</evidence>
<dbReference type="Pfam" id="PF00098">
    <property type="entry name" value="zf-CCHC"/>
    <property type="match status" value="2"/>
</dbReference>
<comment type="similarity">
    <text evidence="2 13">Belongs to the replication factor A protein 1 family.</text>
</comment>
<dbReference type="Gene3D" id="4.10.60.10">
    <property type="entry name" value="Zinc finger, CCHC-type"/>
    <property type="match status" value="2"/>
</dbReference>
<comment type="subcellular location">
    <subcellularLocation>
        <location evidence="1 13">Nucleus</location>
    </subcellularLocation>
</comment>
<dbReference type="AlphaFoldDB" id="A0A8T0G645"/>
<dbReference type="SUPFAM" id="SSF50249">
    <property type="entry name" value="Nucleic acid-binding proteins"/>
    <property type="match status" value="4"/>
</dbReference>
<dbReference type="SMART" id="SM00343">
    <property type="entry name" value="ZnF_C2HC"/>
    <property type="match status" value="2"/>
</dbReference>
<dbReference type="PRINTS" id="PR01228">
    <property type="entry name" value="EGGSHELL"/>
</dbReference>
<dbReference type="NCBIfam" id="TIGR00617">
    <property type="entry name" value="rpa1"/>
    <property type="match status" value="1"/>
</dbReference>
<dbReference type="Gene3D" id="2.40.50.140">
    <property type="entry name" value="Nucleic acid-binding proteins"/>
    <property type="match status" value="4"/>
</dbReference>
<accession>A0A8T0G645</accession>
<comment type="caution">
    <text evidence="16">The sequence shown here is derived from an EMBL/GenBank/DDBJ whole genome shotgun (WGS) entry which is preliminary data.</text>
</comment>
<feature type="region of interest" description="Disordered" evidence="14">
    <location>
        <begin position="110"/>
        <end position="186"/>
    </location>
</feature>
<dbReference type="CDD" id="cd04476">
    <property type="entry name" value="RPA1_DBD_C"/>
    <property type="match status" value="1"/>
</dbReference>
<feature type="region of interest" description="Disordered" evidence="14">
    <location>
        <begin position="204"/>
        <end position="233"/>
    </location>
</feature>
<dbReference type="GO" id="GO:0006289">
    <property type="term" value="P:nucleotide-excision repair"/>
    <property type="evidence" value="ECO:0007669"/>
    <property type="project" value="TreeGrafter"/>
</dbReference>
<dbReference type="FunFam" id="2.40.50.140:FF:000041">
    <property type="entry name" value="Replication protein A subunit"/>
    <property type="match status" value="1"/>
</dbReference>
<dbReference type="FunFam" id="2.40.50.140:FF:000064">
    <property type="entry name" value="Replication protein A subunit"/>
    <property type="match status" value="1"/>
</dbReference>
<evidence type="ECO:0000256" key="14">
    <source>
        <dbReference type="SAM" id="MobiDB-lite"/>
    </source>
</evidence>
<name>A0A8T0G645_CERPU</name>
<comment type="function">
    <text evidence="13">Component of the replication protein A complex (RPA) required for DNA recombination, repair and replication. The activity of RPA is mediated by single-stranded DNA binding and protein interactions. Probably involved in repair of double-strand DNA breaks (DSBs) induced by genotoxic stresses.</text>
</comment>
<dbReference type="InterPro" id="IPR012340">
    <property type="entry name" value="NA-bd_OB-fold"/>
</dbReference>
<evidence type="ECO:0000259" key="15">
    <source>
        <dbReference type="PROSITE" id="PS50158"/>
    </source>
</evidence>
<dbReference type="InterPro" id="IPR001878">
    <property type="entry name" value="Znf_CCHC"/>
</dbReference>
<evidence type="ECO:0000256" key="7">
    <source>
        <dbReference type="ARBA" id="ARBA00022833"/>
    </source>
</evidence>
<keyword evidence="7 13" id="KW-0862">Zinc</keyword>
<gene>
    <name evidence="16" type="ORF">KC19_12G081700</name>
</gene>
<dbReference type="GO" id="GO:0006260">
    <property type="term" value="P:DNA replication"/>
    <property type="evidence" value="ECO:0007669"/>
    <property type="project" value="UniProtKB-KW"/>
</dbReference>
<feature type="compositionally biased region" description="Gly residues" evidence="14">
    <location>
        <begin position="165"/>
        <end position="186"/>
    </location>
</feature>
<dbReference type="InterPro" id="IPR013955">
    <property type="entry name" value="Rep_factor-A_C"/>
</dbReference>
<keyword evidence="8 13" id="KW-0238">DNA-binding</keyword>